<keyword evidence="1" id="KW-0238">DNA-binding</keyword>
<evidence type="ECO:0000259" key="4">
    <source>
        <dbReference type="PROSITE" id="PS51898"/>
    </source>
</evidence>
<reference evidence="6" key="1">
    <citation type="submission" date="2006-12" db="EMBL/GenBank/DDBJ databases">
        <title>Complete sequence of chromosome 1 of Paracoccus denitrificans PD1222.</title>
        <authorList>
            <person name="Copeland A."/>
            <person name="Lucas S."/>
            <person name="Lapidus A."/>
            <person name="Barry K."/>
            <person name="Detter J.C."/>
            <person name="Glavina del Rio T."/>
            <person name="Hammon N."/>
            <person name="Israni S."/>
            <person name="Dalin E."/>
            <person name="Tice H."/>
            <person name="Pitluck S."/>
            <person name="Munk A.C."/>
            <person name="Brettin T."/>
            <person name="Bruce D."/>
            <person name="Han C."/>
            <person name="Tapia R."/>
            <person name="Gilna P."/>
            <person name="Schmutz J."/>
            <person name="Larimer F."/>
            <person name="Land M."/>
            <person name="Hauser L."/>
            <person name="Kyrpides N."/>
            <person name="Lykidis A."/>
            <person name="Spiro S."/>
            <person name="Richardson D.J."/>
            <person name="Moir J.W.B."/>
            <person name="Ferguson S.J."/>
            <person name="van Spanning R.J.M."/>
            <person name="Richardson P."/>
        </authorList>
    </citation>
    <scope>NUCLEOTIDE SEQUENCE [LARGE SCALE GENOMIC DNA]</scope>
    <source>
        <strain evidence="6">Pd 1222</strain>
    </source>
</reference>
<dbReference type="RefSeq" id="WP_011748700.1">
    <property type="nucleotide sequence ID" value="NC_008686.1"/>
</dbReference>
<feature type="domain" description="Tyr recombinase" evidence="4">
    <location>
        <begin position="121"/>
        <end position="294"/>
    </location>
</feature>
<dbReference type="Gene3D" id="1.10.443.10">
    <property type="entry name" value="Intergrase catalytic core"/>
    <property type="match status" value="1"/>
</dbReference>
<dbReference type="GO" id="GO:0015074">
    <property type="term" value="P:DNA integration"/>
    <property type="evidence" value="ECO:0007669"/>
    <property type="project" value="InterPro"/>
</dbReference>
<keyword evidence="6" id="KW-1185">Reference proteome</keyword>
<dbReference type="EnsemblBacteria" id="ABL70507">
    <property type="protein sequence ID" value="ABL70507"/>
    <property type="gene ID" value="Pden_2419"/>
</dbReference>
<dbReference type="PROSITE" id="PS51898">
    <property type="entry name" value="TYR_RECOMBINASE"/>
    <property type="match status" value="1"/>
</dbReference>
<dbReference type="GeneID" id="93450815"/>
<evidence type="ECO:0000256" key="2">
    <source>
        <dbReference type="ARBA" id="ARBA00023172"/>
    </source>
</evidence>
<dbReference type="InterPro" id="IPR002104">
    <property type="entry name" value="Integrase_catalytic"/>
</dbReference>
<evidence type="ECO:0000256" key="3">
    <source>
        <dbReference type="SAM" id="MobiDB-lite"/>
    </source>
</evidence>
<dbReference type="Gene3D" id="1.10.150.130">
    <property type="match status" value="1"/>
</dbReference>
<dbReference type="InterPro" id="IPR013762">
    <property type="entry name" value="Integrase-like_cat_sf"/>
</dbReference>
<feature type="region of interest" description="Disordered" evidence="3">
    <location>
        <begin position="285"/>
        <end position="307"/>
    </location>
</feature>
<dbReference type="Proteomes" id="UP000000361">
    <property type="component" value="Chromosome 1"/>
</dbReference>
<dbReference type="eggNOG" id="COG0582">
    <property type="taxonomic scope" value="Bacteria"/>
</dbReference>
<dbReference type="STRING" id="318586.Pden_2419"/>
<evidence type="ECO:0000313" key="6">
    <source>
        <dbReference type="Proteomes" id="UP000000361"/>
    </source>
</evidence>
<name>A1B4R3_PARDP</name>
<evidence type="ECO:0000313" key="5">
    <source>
        <dbReference type="EMBL" id="ABL70507.1"/>
    </source>
</evidence>
<dbReference type="AlphaFoldDB" id="A1B4R3"/>
<dbReference type="InterPro" id="IPR011010">
    <property type="entry name" value="DNA_brk_join_enz"/>
</dbReference>
<keyword evidence="2" id="KW-0233">DNA recombination</keyword>
<dbReference type="HOGENOM" id="CLU_056713_3_0_5"/>
<gene>
    <name evidence="5" type="ordered locus">Pden_2419</name>
</gene>
<dbReference type="EMBL" id="CP000489">
    <property type="protein sequence ID" value="ABL70507.1"/>
    <property type="molecule type" value="Genomic_DNA"/>
</dbReference>
<dbReference type="GO" id="GO:0003677">
    <property type="term" value="F:DNA binding"/>
    <property type="evidence" value="ECO:0007669"/>
    <property type="project" value="UniProtKB-KW"/>
</dbReference>
<proteinExistence type="predicted"/>
<dbReference type="OrthoDB" id="7510934at2"/>
<dbReference type="KEGG" id="pde:Pden_2419"/>
<dbReference type="GO" id="GO:0006310">
    <property type="term" value="P:DNA recombination"/>
    <property type="evidence" value="ECO:0007669"/>
    <property type="project" value="UniProtKB-KW"/>
</dbReference>
<dbReference type="Pfam" id="PF00589">
    <property type="entry name" value="Phage_integrase"/>
    <property type="match status" value="1"/>
</dbReference>
<evidence type="ECO:0000256" key="1">
    <source>
        <dbReference type="ARBA" id="ARBA00023125"/>
    </source>
</evidence>
<dbReference type="SUPFAM" id="SSF56349">
    <property type="entry name" value="DNA breaking-rejoining enzymes"/>
    <property type="match status" value="1"/>
</dbReference>
<sequence length="307" mass="35742">MSAFWDHYNRRLKGREPLPTKRNFKTLRLSYVESDAFKHLKPRTKRDYQKYMEHIISIWGDLDPRKIETHHIYKLHQANADHWRQANYLVQVFVVLLNHARLIGFLKKEHGNPAKGIPLFKQPGDGWEPWPDEVRAEFEELAPPRPRLVYELSIGLGQRIGDTHKIRWDHIKDGEYDFTQGKTDKPLLVPLTNRLAAYLSTVKKEGLTIVCGRDGRPADYRTVTEEMRKIKAAMKHPETQRYVTHGLRKNATIELYQAGCDDEMVKAVTGHSGVEMLKKYGGRVRQRELARRAQDARNRAEQNKSGT</sequence>
<protein>
    <submittedName>
        <fullName evidence="5">Phage integrase family protein</fullName>
    </submittedName>
</protein>
<organism evidence="5 6">
    <name type="scientific">Paracoccus denitrificans (strain Pd 1222)</name>
    <dbReference type="NCBI Taxonomy" id="318586"/>
    <lineage>
        <taxon>Bacteria</taxon>
        <taxon>Pseudomonadati</taxon>
        <taxon>Pseudomonadota</taxon>
        <taxon>Alphaproteobacteria</taxon>
        <taxon>Rhodobacterales</taxon>
        <taxon>Paracoccaceae</taxon>
        <taxon>Paracoccus</taxon>
    </lineage>
</organism>
<dbReference type="InterPro" id="IPR010998">
    <property type="entry name" value="Integrase_recombinase_N"/>
</dbReference>
<accession>A1B4R3</accession>